<evidence type="ECO:0000313" key="3">
    <source>
        <dbReference type="EMBL" id="TGZ77227.1"/>
    </source>
</evidence>
<feature type="transmembrane region" description="Helical" evidence="2">
    <location>
        <begin position="6"/>
        <end position="25"/>
    </location>
</feature>
<feature type="transmembrane region" description="Helical" evidence="2">
    <location>
        <begin position="89"/>
        <end position="107"/>
    </location>
</feature>
<gene>
    <name evidence="3" type="ORF">EX30DRAFT_209210</name>
</gene>
<dbReference type="EMBL" id="ML220157">
    <property type="protein sequence ID" value="TGZ77227.1"/>
    <property type="molecule type" value="Genomic_DNA"/>
</dbReference>
<keyword evidence="2" id="KW-0812">Transmembrane</keyword>
<evidence type="ECO:0000256" key="1">
    <source>
        <dbReference type="SAM" id="MobiDB-lite"/>
    </source>
</evidence>
<dbReference type="InParanoid" id="A0A4S2MR86"/>
<dbReference type="InterPro" id="IPR052337">
    <property type="entry name" value="SAT4-like"/>
</dbReference>
<sequence>MILTVGLWLIKYSFLFIFLETITTLTKHWRYFLHLTTFLISATLLVAIWSIVKDMTHGLWSLVPTAPLIRAGIGYYGARFIFLDFELELILVIANIVTDICLIAIAYQTVHSFRLPLRAVLFPCALISVGVLVAFGRLALIILTRNAPNYTTFATIPFELFAELETFISVFVACIPGLRVFVRRRQEMGWQRRSTTYQVGAEMGVLAGSGGMSVLESRGEEVPASPRGSGGRLWRTLSVGVEKGREEREGKEGREGKRKERIRSDGAVFLSGEEFLR</sequence>
<evidence type="ECO:0008006" key="5">
    <source>
        <dbReference type="Google" id="ProtNLM"/>
    </source>
</evidence>
<accession>A0A4S2MR86</accession>
<dbReference type="Proteomes" id="UP000298138">
    <property type="component" value="Unassembled WGS sequence"/>
</dbReference>
<proteinExistence type="predicted"/>
<dbReference type="OrthoDB" id="5374317at2759"/>
<feature type="transmembrane region" description="Helical" evidence="2">
    <location>
        <begin position="164"/>
        <end position="182"/>
    </location>
</feature>
<feature type="transmembrane region" description="Helical" evidence="2">
    <location>
        <begin position="32"/>
        <end position="52"/>
    </location>
</feature>
<keyword evidence="2" id="KW-0472">Membrane</keyword>
<reference evidence="3 4" key="1">
    <citation type="submission" date="2019-04" db="EMBL/GenBank/DDBJ databases">
        <title>Comparative genomics and transcriptomics to analyze fruiting body development in filamentous ascomycetes.</title>
        <authorList>
            <consortium name="DOE Joint Genome Institute"/>
            <person name="Lutkenhaus R."/>
            <person name="Traeger S."/>
            <person name="Breuer J."/>
            <person name="Kuo A."/>
            <person name="Lipzen A."/>
            <person name="Pangilinan J."/>
            <person name="Dilworth D."/>
            <person name="Sandor L."/>
            <person name="Poggeler S."/>
            <person name="Barry K."/>
            <person name="Grigoriev I.V."/>
            <person name="Nowrousian M."/>
        </authorList>
    </citation>
    <scope>NUCLEOTIDE SEQUENCE [LARGE SCALE GENOMIC DNA]</scope>
    <source>
        <strain evidence="3 4">CBS 389.68</strain>
    </source>
</reference>
<dbReference type="AlphaFoldDB" id="A0A4S2MR86"/>
<protein>
    <recommendedName>
        <fullName evidence="5">Integral membrane protein</fullName>
    </recommendedName>
</protein>
<dbReference type="PANTHER" id="PTHR33048">
    <property type="entry name" value="PTH11-LIKE INTEGRAL MEMBRANE PROTEIN (AFU_ORTHOLOGUE AFUA_5G11245)"/>
    <property type="match status" value="1"/>
</dbReference>
<organism evidence="3 4">
    <name type="scientific">Ascodesmis nigricans</name>
    <dbReference type="NCBI Taxonomy" id="341454"/>
    <lineage>
        <taxon>Eukaryota</taxon>
        <taxon>Fungi</taxon>
        <taxon>Dikarya</taxon>
        <taxon>Ascomycota</taxon>
        <taxon>Pezizomycotina</taxon>
        <taxon>Pezizomycetes</taxon>
        <taxon>Pezizales</taxon>
        <taxon>Ascodesmidaceae</taxon>
        <taxon>Ascodesmis</taxon>
    </lineage>
</organism>
<keyword evidence="2" id="KW-1133">Transmembrane helix</keyword>
<evidence type="ECO:0000256" key="2">
    <source>
        <dbReference type="SAM" id="Phobius"/>
    </source>
</evidence>
<feature type="region of interest" description="Disordered" evidence="1">
    <location>
        <begin position="241"/>
        <end position="263"/>
    </location>
</feature>
<evidence type="ECO:0000313" key="4">
    <source>
        <dbReference type="Proteomes" id="UP000298138"/>
    </source>
</evidence>
<feature type="compositionally biased region" description="Basic and acidic residues" evidence="1">
    <location>
        <begin position="242"/>
        <end position="263"/>
    </location>
</feature>
<name>A0A4S2MR86_9PEZI</name>
<dbReference type="PANTHER" id="PTHR33048:SF47">
    <property type="entry name" value="INTEGRAL MEMBRANE PROTEIN-RELATED"/>
    <property type="match status" value="1"/>
</dbReference>
<feature type="transmembrane region" description="Helical" evidence="2">
    <location>
        <begin position="119"/>
        <end position="144"/>
    </location>
</feature>
<keyword evidence="4" id="KW-1185">Reference proteome</keyword>